<dbReference type="OrthoDB" id="853600at2"/>
<protein>
    <submittedName>
        <fullName evidence="1">Uncharacterized protein</fullName>
    </submittedName>
</protein>
<evidence type="ECO:0000313" key="2">
    <source>
        <dbReference type="Proteomes" id="UP000256708"/>
    </source>
</evidence>
<organism evidence="1 2">
    <name type="scientific">Pontibacter diazotrophicus</name>
    <dbReference type="NCBI Taxonomy" id="1400979"/>
    <lineage>
        <taxon>Bacteria</taxon>
        <taxon>Pseudomonadati</taxon>
        <taxon>Bacteroidota</taxon>
        <taxon>Cytophagia</taxon>
        <taxon>Cytophagales</taxon>
        <taxon>Hymenobacteraceae</taxon>
        <taxon>Pontibacter</taxon>
    </lineage>
</organism>
<keyword evidence="2" id="KW-1185">Reference proteome</keyword>
<proteinExistence type="predicted"/>
<evidence type="ECO:0000313" key="1">
    <source>
        <dbReference type="EMBL" id="RDV14275.1"/>
    </source>
</evidence>
<comment type="caution">
    <text evidence="1">The sequence shown here is derived from an EMBL/GenBank/DDBJ whole genome shotgun (WGS) entry which is preliminary data.</text>
</comment>
<dbReference type="RefSeq" id="WP_115566432.1">
    <property type="nucleotide sequence ID" value="NZ_QRGR01000016.1"/>
</dbReference>
<sequence length="88" mass="9537">MNTTVHQSSQKQAESCYKSTCLSAIALLKAGTHEEEHVGYATIDGNMIHHVEVASAVNNGAGIFIGDYFVGFADNYHSISLSAPFIRY</sequence>
<dbReference type="EMBL" id="QRGR01000016">
    <property type="protein sequence ID" value="RDV14275.1"/>
    <property type="molecule type" value="Genomic_DNA"/>
</dbReference>
<dbReference type="AlphaFoldDB" id="A0A3D8LA36"/>
<dbReference type="Proteomes" id="UP000256708">
    <property type="component" value="Unassembled WGS sequence"/>
</dbReference>
<accession>A0A3D8LA36</accession>
<name>A0A3D8LA36_9BACT</name>
<reference evidence="2" key="1">
    <citation type="submission" date="2018-08" db="EMBL/GenBank/DDBJ databases">
        <authorList>
            <person name="Liu Z.-W."/>
            <person name="Du Z.-J."/>
        </authorList>
    </citation>
    <scope>NUCLEOTIDE SEQUENCE [LARGE SCALE GENOMIC DNA]</scope>
    <source>
        <strain evidence="2">H4X</strain>
    </source>
</reference>
<gene>
    <name evidence="1" type="ORF">DXT99_15205</name>
</gene>